<dbReference type="OrthoDB" id="693357at2759"/>
<gene>
    <name evidence="2" type="ORF">CCAM_LOCUS34648</name>
</gene>
<dbReference type="EMBL" id="OOIL02004704">
    <property type="protein sequence ID" value="VFQ92872.1"/>
    <property type="molecule type" value="Genomic_DNA"/>
</dbReference>
<dbReference type="Proteomes" id="UP000595140">
    <property type="component" value="Unassembled WGS sequence"/>
</dbReference>
<keyword evidence="3" id="KW-1185">Reference proteome</keyword>
<sequence length="138" mass="15353">MGCVLGTRAAGESSRKNKKRRPSCGARVRKDGEDVSAAEVTVDGGRRRNHKRQKQPPPQPPQELCAIGNFAAIDQQGWPLWLVDVAGDAIKDWIPRRANTFQKLDKVISAEHPIHFAGVTTSRPLLYTVLYVVNVKER</sequence>
<feature type="region of interest" description="Disordered" evidence="1">
    <location>
        <begin position="1"/>
        <end position="64"/>
    </location>
</feature>
<dbReference type="AlphaFoldDB" id="A0A484MV93"/>
<protein>
    <submittedName>
        <fullName evidence="2">Uncharacterized protein</fullName>
    </submittedName>
</protein>
<evidence type="ECO:0000256" key="1">
    <source>
        <dbReference type="SAM" id="MobiDB-lite"/>
    </source>
</evidence>
<reference evidence="2 3" key="1">
    <citation type="submission" date="2018-04" db="EMBL/GenBank/DDBJ databases">
        <authorList>
            <person name="Vogel A."/>
        </authorList>
    </citation>
    <scope>NUCLEOTIDE SEQUENCE [LARGE SCALE GENOMIC DNA]</scope>
</reference>
<organism evidence="2 3">
    <name type="scientific">Cuscuta campestris</name>
    <dbReference type="NCBI Taxonomy" id="132261"/>
    <lineage>
        <taxon>Eukaryota</taxon>
        <taxon>Viridiplantae</taxon>
        <taxon>Streptophyta</taxon>
        <taxon>Embryophyta</taxon>
        <taxon>Tracheophyta</taxon>
        <taxon>Spermatophyta</taxon>
        <taxon>Magnoliopsida</taxon>
        <taxon>eudicotyledons</taxon>
        <taxon>Gunneridae</taxon>
        <taxon>Pentapetalae</taxon>
        <taxon>asterids</taxon>
        <taxon>lamiids</taxon>
        <taxon>Solanales</taxon>
        <taxon>Convolvulaceae</taxon>
        <taxon>Cuscuteae</taxon>
        <taxon>Cuscuta</taxon>
        <taxon>Cuscuta subgen. Grammica</taxon>
        <taxon>Cuscuta sect. Cleistogrammica</taxon>
    </lineage>
</organism>
<accession>A0A484MV93</accession>
<proteinExistence type="predicted"/>
<name>A0A484MV93_9ASTE</name>
<evidence type="ECO:0000313" key="3">
    <source>
        <dbReference type="Proteomes" id="UP000595140"/>
    </source>
</evidence>
<evidence type="ECO:0000313" key="2">
    <source>
        <dbReference type="EMBL" id="VFQ92872.1"/>
    </source>
</evidence>